<feature type="transmembrane region" description="Helical" evidence="7">
    <location>
        <begin position="124"/>
        <end position="143"/>
    </location>
</feature>
<dbReference type="GO" id="GO:0005886">
    <property type="term" value="C:plasma membrane"/>
    <property type="evidence" value="ECO:0007669"/>
    <property type="project" value="UniProtKB-SubCell"/>
</dbReference>
<keyword evidence="2 7" id="KW-0813">Transport</keyword>
<comment type="similarity">
    <text evidence="7">Belongs to the TRAP transporter small permease family.</text>
</comment>
<feature type="transmembrane region" description="Helical" evidence="7">
    <location>
        <begin position="7"/>
        <end position="31"/>
    </location>
</feature>
<evidence type="ECO:0000256" key="4">
    <source>
        <dbReference type="ARBA" id="ARBA00022692"/>
    </source>
</evidence>
<dbReference type="Proteomes" id="UP000282957">
    <property type="component" value="Unassembled WGS sequence"/>
</dbReference>
<organism evidence="9 10">
    <name type="scientific">Rhodovarius crocodyli</name>
    <dbReference type="NCBI Taxonomy" id="1979269"/>
    <lineage>
        <taxon>Bacteria</taxon>
        <taxon>Pseudomonadati</taxon>
        <taxon>Pseudomonadota</taxon>
        <taxon>Alphaproteobacteria</taxon>
        <taxon>Acetobacterales</taxon>
        <taxon>Roseomonadaceae</taxon>
        <taxon>Rhodovarius</taxon>
    </lineage>
</organism>
<dbReference type="EMBL" id="SACL01000004">
    <property type="protein sequence ID" value="RVT96351.1"/>
    <property type="molecule type" value="Genomic_DNA"/>
</dbReference>
<keyword evidence="7" id="KW-0997">Cell inner membrane</keyword>
<evidence type="ECO:0000256" key="7">
    <source>
        <dbReference type="RuleBase" id="RU369079"/>
    </source>
</evidence>
<evidence type="ECO:0000256" key="6">
    <source>
        <dbReference type="ARBA" id="ARBA00023136"/>
    </source>
</evidence>
<keyword evidence="6 7" id="KW-0472">Membrane</keyword>
<dbReference type="RefSeq" id="WP_127788283.1">
    <property type="nucleotide sequence ID" value="NZ_SACL01000004.1"/>
</dbReference>
<accession>A0A437MFB2</accession>
<feature type="transmembrane region" description="Helical" evidence="7">
    <location>
        <begin position="43"/>
        <end position="61"/>
    </location>
</feature>
<evidence type="ECO:0000256" key="5">
    <source>
        <dbReference type="ARBA" id="ARBA00022989"/>
    </source>
</evidence>
<keyword evidence="3" id="KW-1003">Cell membrane</keyword>
<comment type="subcellular location">
    <subcellularLocation>
        <location evidence="7">Cell inner membrane</location>
        <topology evidence="7">Multi-pass membrane protein</topology>
    </subcellularLocation>
    <subcellularLocation>
        <location evidence="1">Cell membrane</location>
        <topology evidence="1">Multi-pass membrane protein</topology>
    </subcellularLocation>
</comment>
<proteinExistence type="inferred from homology"/>
<evidence type="ECO:0000256" key="1">
    <source>
        <dbReference type="ARBA" id="ARBA00004651"/>
    </source>
</evidence>
<keyword evidence="5 7" id="KW-1133">Transmembrane helix</keyword>
<evidence type="ECO:0000313" key="9">
    <source>
        <dbReference type="EMBL" id="RVT96351.1"/>
    </source>
</evidence>
<dbReference type="OrthoDB" id="6183232at2"/>
<protein>
    <recommendedName>
        <fullName evidence="7">TRAP transporter small permease protein</fullName>
    </recommendedName>
</protein>
<gene>
    <name evidence="9" type="ORF">EOD42_14690</name>
</gene>
<dbReference type="Pfam" id="PF04290">
    <property type="entry name" value="DctQ"/>
    <property type="match status" value="1"/>
</dbReference>
<sequence length="147" mass="15828">MQALARWLAILGGVVLIAASVLTVVSGLSRWWTSQPVRGDVELVSVAAGIAVMAAMPWGTARGSHIMVDSFTGWLPASVTGFIDRFWRFIWIQAFALLAWRMALGAQEAIRNGEQTMGLLGVPYGYAVAFGAFCFGLSALLSFKDSQ</sequence>
<evidence type="ECO:0000256" key="3">
    <source>
        <dbReference type="ARBA" id="ARBA00022475"/>
    </source>
</evidence>
<feature type="domain" description="Tripartite ATP-independent periplasmic transporters DctQ component" evidence="8">
    <location>
        <begin position="21"/>
        <end position="142"/>
    </location>
</feature>
<name>A0A437MFB2_9PROT</name>
<evidence type="ECO:0000256" key="2">
    <source>
        <dbReference type="ARBA" id="ARBA00022448"/>
    </source>
</evidence>
<feature type="transmembrane region" description="Helical" evidence="7">
    <location>
        <begin position="86"/>
        <end position="104"/>
    </location>
</feature>
<comment type="subunit">
    <text evidence="7">The complex comprises the extracytoplasmic solute receptor protein and the two transmembrane proteins.</text>
</comment>
<keyword evidence="4 7" id="KW-0812">Transmembrane</keyword>
<comment type="function">
    <text evidence="7">Part of the tripartite ATP-independent periplasmic (TRAP) transport system.</text>
</comment>
<keyword evidence="10" id="KW-1185">Reference proteome</keyword>
<evidence type="ECO:0000259" key="8">
    <source>
        <dbReference type="Pfam" id="PF04290"/>
    </source>
</evidence>
<comment type="caution">
    <text evidence="9">The sequence shown here is derived from an EMBL/GenBank/DDBJ whole genome shotgun (WGS) entry which is preliminary data.</text>
</comment>
<dbReference type="InterPro" id="IPR055348">
    <property type="entry name" value="DctQ"/>
</dbReference>
<evidence type="ECO:0000313" key="10">
    <source>
        <dbReference type="Proteomes" id="UP000282957"/>
    </source>
</evidence>
<reference evidence="9 10" key="1">
    <citation type="submission" date="2019-01" db="EMBL/GenBank/DDBJ databases">
        <authorList>
            <person name="Chen W.-M."/>
        </authorList>
    </citation>
    <scope>NUCLEOTIDE SEQUENCE [LARGE SCALE GENOMIC DNA]</scope>
    <source>
        <strain evidence="9 10">CCP-6</strain>
    </source>
</reference>
<dbReference type="GO" id="GO:0022857">
    <property type="term" value="F:transmembrane transporter activity"/>
    <property type="evidence" value="ECO:0007669"/>
    <property type="project" value="UniProtKB-UniRule"/>
</dbReference>
<dbReference type="AlphaFoldDB" id="A0A437MFB2"/>